<evidence type="ECO:0000256" key="1">
    <source>
        <dbReference type="SAM" id="MobiDB-lite"/>
    </source>
</evidence>
<dbReference type="SUPFAM" id="SSF52058">
    <property type="entry name" value="L domain-like"/>
    <property type="match status" value="1"/>
</dbReference>
<evidence type="ECO:0000256" key="2">
    <source>
        <dbReference type="SAM" id="Phobius"/>
    </source>
</evidence>
<organism evidence="3 4">
    <name type="scientific">Seminavis robusta</name>
    <dbReference type="NCBI Taxonomy" id="568900"/>
    <lineage>
        <taxon>Eukaryota</taxon>
        <taxon>Sar</taxon>
        <taxon>Stramenopiles</taxon>
        <taxon>Ochrophyta</taxon>
        <taxon>Bacillariophyta</taxon>
        <taxon>Bacillariophyceae</taxon>
        <taxon>Bacillariophycidae</taxon>
        <taxon>Naviculales</taxon>
        <taxon>Naviculaceae</taxon>
        <taxon>Seminavis</taxon>
    </lineage>
</organism>
<proteinExistence type="predicted"/>
<gene>
    <name evidence="3" type="ORF">SEMRO_21_G014900.1</name>
</gene>
<comment type="caution">
    <text evidence="3">The sequence shown here is derived from an EMBL/GenBank/DDBJ whole genome shotgun (WGS) entry which is preliminary data.</text>
</comment>
<evidence type="ECO:0000313" key="4">
    <source>
        <dbReference type="Proteomes" id="UP001153069"/>
    </source>
</evidence>
<dbReference type="AlphaFoldDB" id="A0A9N8D7K6"/>
<keyword evidence="2" id="KW-0812">Transmembrane</keyword>
<feature type="compositionally biased region" description="Polar residues" evidence="1">
    <location>
        <begin position="146"/>
        <end position="162"/>
    </location>
</feature>
<keyword evidence="3" id="KW-0675">Receptor</keyword>
<reference evidence="3" key="1">
    <citation type="submission" date="2020-06" db="EMBL/GenBank/DDBJ databases">
        <authorList>
            <consortium name="Plant Systems Biology data submission"/>
        </authorList>
    </citation>
    <scope>NUCLEOTIDE SEQUENCE</scope>
    <source>
        <strain evidence="3">D6</strain>
    </source>
</reference>
<feature type="compositionally biased region" description="Basic and acidic residues" evidence="1">
    <location>
        <begin position="1"/>
        <end position="22"/>
    </location>
</feature>
<dbReference type="PANTHER" id="PTHR46662">
    <property type="entry name" value="DI-GLUCOSE BINDING PROTEIN WITH LEUCINE-RICH REPEAT DOMAIN-CONTAINING PROTEIN"/>
    <property type="match status" value="1"/>
</dbReference>
<dbReference type="GO" id="GO:0016301">
    <property type="term" value="F:kinase activity"/>
    <property type="evidence" value="ECO:0007669"/>
    <property type="project" value="UniProtKB-KW"/>
</dbReference>
<dbReference type="InterPro" id="IPR001611">
    <property type="entry name" value="Leu-rich_rpt"/>
</dbReference>
<keyword evidence="2" id="KW-0472">Membrane</keyword>
<feature type="region of interest" description="Disordered" evidence="1">
    <location>
        <begin position="1"/>
        <end position="36"/>
    </location>
</feature>
<dbReference type="Gene3D" id="3.80.10.10">
    <property type="entry name" value="Ribonuclease Inhibitor"/>
    <property type="match status" value="2"/>
</dbReference>
<feature type="transmembrane region" description="Helical" evidence="2">
    <location>
        <begin position="452"/>
        <end position="480"/>
    </location>
</feature>
<protein>
    <submittedName>
        <fullName evidence="3">Receptor-like kinase</fullName>
    </submittedName>
</protein>
<dbReference type="PANTHER" id="PTHR46662:SF104">
    <property type="entry name" value="GPI-ANCHORED ADHESIN-LIKE PROTEIN PGA55-RELATED"/>
    <property type="match status" value="1"/>
</dbReference>
<sequence>MEDNNKNGEESDESIKLKRERVPIASTYKAESGAMRSSPNRTLLITKTRSARDVMEQNEQTMLAQYPTEIITETHTIDSTISSITQNLPKESMYPSVAQDGIIDTGTGRDTSHMYPSSQEVDEAEADQQTLIASTHPAMERDNNREQQGSSGTGTGINWKSTSQEDEPANFHVADSNNVAHLSSNHRIIQSDTLQSQEDRILLKTNDIGNGISTAMVATNTPSETQPQTVATKKQAKVITPSRSIHLGGDNILSLEDRVYLKTHADARAPEPPQSGVDRAKGANPAKADGCIGHDEKDPELAACPHSKPSAQHDDLAPEKKKLEESLADGTVKQDDPATQPEQTQHPTGTGRRAVSVGLALAHSNNTGIITDEESGNNINNNNNNGVATGELRHTQEEGGDEEENQYLVEAMPVSPLQVAQQVSGDGQQSHRHHHGRAEGNFKSVLSDCPPWMAQVFAFLIILAVFVIVISIVVAAMIALNHEDTQQTSSQDERGIRIRNQLSQTLGDSFFKDHDESLPQTIAWHWLVYEDSMQLDDMAPNLLQRFLLAFFYITMTQEGPWRACNPPENETRTFSNSMDLCYYEAWVGDGLNKVGGLNIFPASFQEVLAMSWLTGHECQWAGVFCDPDDNVDAIHLDDMLLNGTLPSEIVHFSQLTSLSLTNNHLTGLLPPLEGLRELEYLDVQQNQFTGTIPSAWWSLSTLTHLNVEYNLMSVGSLPSEIGQLSNLEALLLSGAGVTGTVPTEVLTLPNLGWLILAFNSVAGTIPTEAGLLKKMEMLIFSKNPMSGTIPSEIATLPLLREFSTWGTQISGTIPTEFYSMETDSLSALILSECNLSGTLSSSLAQMTALGYFIVAKNPGIYGTIPTELGLMTGLERMYLQLTNLSGSMPNEICALRPSLENVRTDCDPLSNGTIPVFCPFGCCTKCCNRETQVCTNTAS</sequence>
<keyword evidence="3" id="KW-0808">Transferase</keyword>
<dbReference type="PROSITE" id="PS51450">
    <property type="entry name" value="LRR"/>
    <property type="match status" value="1"/>
</dbReference>
<feature type="region of interest" description="Disordered" evidence="1">
    <location>
        <begin position="134"/>
        <end position="167"/>
    </location>
</feature>
<keyword evidence="3" id="KW-0418">Kinase</keyword>
<keyword evidence="4" id="KW-1185">Reference proteome</keyword>
<dbReference type="Proteomes" id="UP001153069">
    <property type="component" value="Unassembled WGS sequence"/>
</dbReference>
<dbReference type="EMBL" id="CAICTM010000021">
    <property type="protein sequence ID" value="CAB9497544.1"/>
    <property type="molecule type" value="Genomic_DNA"/>
</dbReference>
<feature type="compositionally biased region" description="Basic and acidic residues" evidence="1">
    <location>
        <begin position="311"/>
        <end position="325"/>
    </location>
</feature>
<feature type="region of interest" description="Disordered" evidence="1">
    <location>
        <begin position="266"/>
        <end position="352"/>
    </location>
</feature>
<accession>A0A9N8D7K6</accession>
<evidence type="ECO:0000313" key="3">
    <source>
        <dbReference type="EMBL" id="CAB9497544.1"/>
    </source>
</evidence>
<dbReference type="InterPro" id="IPR032675">
    <property type="entry name" value="LRR_dom_sf"/>
</dbReference>
<name>A0A9N8D7K6_9STRA</name>
<keyword evidence="2" id="KW-1133">Transmembrane helix</keyword>
<dbReference type="Pfam" id="PF13855">
    <property type="entry name" value="LRR_8"/>
    <property type="match status" value="1"/>
</dbReference>